<organism evidence="3 4">
    <name type="scientific">Ditylenchus destructor</name>
    <dbReference type="NCBI Taxonomy" id="166010"/>
    <lineage>
        <taxon>Eukaryota</taxon>
        <taxon>Metazoa</taxon>
        <taxon>Ecdysozoa</taxon>
        <taxon>Nematoda</taxon>
        <taxon>Chromadorea</taxon>
        <taxon>Rhabditida</taxon>
        <taxon>Tylenchina</taxon>
        <taxon>Tylenchomorpha</taxon>
        <taxon>Sphaerularioidea</taxon>
        <taxon>Anguinidae</taxon>
        <taxon>Anguininae</taxon>
        <taxon>Ditylenchus</taxon>
    </lineage>
</organism>
<name>A0AAD4NH81_9BILA</name>
<keyword evidence="2" id="KW-0472">Membrane</keyword>
<proteinExistence type="predicted"/>
<evidence type="ECO:0000256" key="1">
    <source>
        <dbReference type="SAM" id="MobiDB-lite"/>
    </source>
</evidence>
<feature type="region of interest" description="Disordered" evidence="1">
    <location>
        <begin position="1"/>
        <end position="20"/>
    </location>
</feature>
<dbReference type="AlphaFoldDB" id="A0AAD4NH81"/>
<gene>
    <name evidence="3" type="ORF">DdX_01623</name>
</gene>
<dbReference type="Proteomes" id="UP001201812">
    <property type="component" value="Unassembled WGS sequence"/>
</dbReference>
<accession>A0AAD4NH81</accession>
<keyword evidence="4" id="KW-1185">Reference proteome</keyword>
<feature type="compositionally biased region" description="Basic residues" evidence="1">
    <location>
        <begin position="1"/>
        <end position="13"/>
    </location>
</feature>
<dbReference type="EMBL" id="JAKKPZ010000001">
    <property type="protein sequence ID" value="KAI1729383.1"/>
    <property type="molecule type" value="Genomic_DNA"/>
</dbReference>
<keyword evidence="2" id="KW-1133">Transmembrane helix</keyword>
<comment type="caution">
    <text evidence="3">The sequence shown here is derived from an EMBL/GenBank/DDBJ whole genome shotgun (WGS) entry which is preliminary data.</text>
</comment>
<sequence>MGKVNHLRHKHGHGTSNNLDQSILTEMGKVASYETNNIIGLTAKMNAVPNNHKMRRITEESYIYESQSQPGGTICRELVSDEFRFLEERNTIRPKPVEERNSHSMNRRTYSAYSNEPGGSRKYSVFSYRKYAVVTLAIIQLLVSVGLITFAITRYRRLLQGSQQGSQNLLLDFTKAEDYAGSNQEGTSIIAIKLGSSIFVPAVLQFLCSITALLFPLYRRPPKYFMILHLMFSSFSVVLWMESTFLAALELNLRNVQLNAFYEGINFRVMVFVTALMAIDVLLVNSVLIIYAAAQLSSNAKTLNSTAIPYVNMVALLAALSSLALSAYTTASSMTNVASWPTPIQNIAVLYGLGLRELIVTSYVLCSVIYGNVITILRHKSLRMGAIVTQGISLFAVILYLLNSDRITAVTHNVQTMTAVNVTTPFSSEIMIVLYCFITLLALALLAQLTSTIINVFQFPPVETYAAPINLPTYGIGSSSMGGEGLQRSAL</sequence>
<feature type="transmembrane region" description="Helical" evidence="2">
    <location>
        <begin position="382"/>
        <end position="402"/>
    </location>
</feature>
<feature type="transmembrane region" description="Helical" evidence="2">
    <location>
        <begin position="348"/>
        <end position="370"/>
    </location>
</feature>
<evidence type="ECO:0000313" key="4">
    <source>
        <dbReference type="Proteomes" id="UP001201812"/>
    </source>
</evidence>
<feature type="transmembrane region" description="Helical" evidence="2">
    <location>
        <begin position="225"/>
        <end position="249"/>
    </location>
</feature>
<evidence type="ECO:0000256" key="2">
    <source>
        <dbReference type="SAM" id="Phobius"/>
    </source>
</evidence>
<reference evidence="3" key="1">
    <citation type="submission" date="2022-01" db="EMBL/GenBank/DDBJ databases">
        <title>Genome Sequence Resource for Two Populations of Ditylenchus destructor, the Migratory Endoparasitic Phytonematode.</title>
        <authorList>
            <person name="Zhang H."/>
            <person name="Lin R."/>
            <person name="Xie B."/>
        </authorList>
    </citation>
    <scope>NUCLEOTIDE SEQUENCE</scope>
    <source>
        <strain evidence="3">BazhouSP</strain>
    </source>
</reference>
<feature type="transmembrane region" description="Helical" evidence="2">
    <location>
        <begin position="269"/>
        <end position="294"/>
    </location>
</feature>
<protein>
    <submittedName>
        <fullName evidence="3">Uncharacterized protein</fullName>
    </submittedName>
</protein>
<feature type="transmembrane region" description="Helical" evidence="2">
    <location>
        <begin position="430"/>
        <end position="449"/>
    </location>
</feature>
<feature type="transmembrane region" description="Helical" evidence="2">
    <location>
        <begin position="198"/>
        <end position="218"/>
    </location>
</feature>
<feature type="transmembrane region" description="Helical" evidence="2">
    <location>
        <begin position="306"/>
        <end position="328"/>
    </location>
</feature>
<evidence type="ECO:0000313" key="3">
    <source>
        <dbReference type="EMBL" id="KAI1729383.1"/>
    </source>
</evidence>
<feature type="transmembrane region" description="Helical" evidence="2">
    <location>
        <begin position="131"/>
        <end position="152"/>
    </location>
</feature>
<keyword evidence="2" id="KW-0812">Transmembrane</keyword>